<evidence type="ECO:0000313" key="1">
    <source>
        <dbReference type="EMBL" id="KAI8550958.1"/>
    </source>
</evidence>
<keyword evidence="2" id="KW-1185">Reference proteome</keyword>
<evidence type="ECO:0000313" key="2">
    <source>
        <dbReference type="Proteomes" id="UP001062846"/>
    </source>
</evidence>
<protein>
    <submittedName>
        <fullName evidence="1">Uncharacterized protein</fullName>
    </submittedName>
</protein>
<name>A0ACC0NEP0_RHOML</name>
<sequence>MEEVSLICSAITFWEDRVDEQYANADLGPLTLNAFDLFILFQGLNLSSLLDLWQVKIFLLVLKIVKSLRFSTEAFHSFVAVAGEAGTCKSSPKFKLLVRREFLFPPFISLVP</sequence>
<dbReference type="Proteomes" id="UP001062846">
    <property type="component" value="Chromosome 6"/>
</dbReference>
<organism evidence="1 2">
    <name type="scientific">Rhododendron molle</name>
    <name type="common">Chinese azalea</name>
    <name type="synonym">Azalea mollis</name>
    <dbReference type="NCBI Taxonomy" id="49168"/>
    <lineage>
        <taxon>Eukaryota</taxon>
        <taxon>Viridiplantae</taxon>
        <taxon>Streptophyta</taxon>
        <taxon>Embryophyta</taxon>
        <taxon>Tracheophyta</taxon>
        <taxon>Spermatophyta</taxon>
        <taxon>Magnoliopsida</taxon>
        <taxon>eudicotyledons</taxon>
        <taxon>Gunneridae</taxon>
        <taxon>Pentapetalae</taxon>
        <taxon>asterids</taxon>
        <taxon>Ericales</taxon>
        <taxon>Ericaceae</taxon>
        <taxon>Ericoideae</taxon>
        <taxon>Rhodoreae</taxon>
        <taxon>Rhododendron</taxon>
    </lineage>
</organism>
<comment type="caution">
    <text evidence="1">The sequence shown here is derived from an EMBL/GenBank/DDBJ whole genome shotgun (WGS) entry which is preliminary data.</text>
</comment>
<reference evidence="1" key="1">
    <citation type="submission" date="2022-02" db="EMBL/GenBank/DDBJ databases">
        <title>Plant Genome Project.</title>
        <authorList>
            <person name="Zhang R.-G."/>
        </authorList>
    </citation>
    <scope>NUCLEOTIDE SEQUENCE</scope>
    <source>
        <strain evidence="1">AT1</strain>
    </source>
</reference>
<accession>A0ACC0NEP0</accession>
<proteinExistence type="predicted"/>
<dbReference type="EMBL" id="CM046393">
    <property type="protein sequence ID" value="KAI8550958.1"/>
    <property type="molecule type" value="Genomic_DNA"/>
</dbReference>
<gene>
    <name evidence="1" type="ORF">RHMOL_Rhmol06G0147300</name>
</gene>